<accession>A0A6J7GPC6</accession>
<dbReference type="EMBL" id="CAFBMJ010000103">
    <property type="protein sequence ID" value="CAB4908548.1"/>
    <property type="molecule type" value="Genomic_DNA"/>
</dbReference>
<gene>
    <name evidence="1" type="ORF">UFOPK3573_01080</name>
</gene>
<reference evidence="1" key="1">
    <citation type="submission" date="2020-05" db="EMBL/GenBank/DDBJ databases">
        <authorList>
            <person name="Chiriac C."/>
            <person name="Salcher M."/>
            <person name="Ghai R."/>
            <person name="Kavagutti S V."/>
        </authorList>
    </citation>
    <scope>NUCLEOTIDE SEQUENCE</scope>
</reference>
<protein>
    <submittedName>
        <fullName evidence="1">Unannotated protein</fullName>
    </submittedName>
</protein>
<organism evidence="1">
    <name type="scientific">freshwater metagenome</name>
    <dbReference type="NCBI Taxonomy" id="449393"/>
    <lineage>
        <taxon>unclassified sequences</taxon>
        <taxon>metagenomes</taxon>
        <taxon>ecological metagenomes</taxon>
    </lineage>
</organism>
<dbReference type="AlphaFoldDB" id="A0A6J7GPC6"/>
<dbReference type="AntiFam" id="ANF00112">
    <property type="entry name" value="Shadow ORF (opposite phnC)"/>
</dbReference>
<name>A0A6J7GPC6_9ZZZZ</name>
<evidence type="ECO:0000313" key="1">
    <source>
        <dbReference type="EMBL" id="CAB4908548.1"/>
    </source>
</evidence>
<proteinExistence type="predicted"/>
<sequence length="81" mass="8593">MVPPTENSPPSASICADKIRKIVLLPTPLAPTIAACSPGVTLKLTSKNNWSEPGGPYSNSETMMLLIACSLSEVFANYAER</sequence>